<dbReference type="InterPro" id="IPR000182">
    <property type="entry name" value="GNAT_dom"/>
</dbReference>
<keyword evidence="2" id="KW-0808">Transferase</keyword>
<accession>A0A2I1NAA9</accession>
<dbReference type="SUPFAM" id="SSF55729">
    <property type="entry name" value="Acyl-CoA N-acyltransferases (Nat)"/>
    <property type="match status" value="1"/>
</dbReference>
<sequence>MIRKATNSDIKALLEIENESFNEFKLSKSSFYYHIKRNFLYVYELESDKSILKKMEILGYCLVFSYLKIPRIYSIAVSKKARNLGIGSAMLEFLALKFKTLRLEVRSDNKAIHLYEKFGFKKVKILPNYYEDCDGILMIR</sequence>
<dbReference type="Gene3D" id="3.40.630.30">
    <property type="match status" value="1"/>
</dbReference>
<comment type="caution">
    <text evidence="2">The sequence shown here is derived from an EMBL/GenBank/DDBJ whole genome shotgun (WGS) entry which is preliminary data.</text>
</comment>
<evidence type="ECO:0000313" key="2">
    <source>
        <dbReference type="EMBL" id="PKZ29320.1"/>
    </source>
</evidence>
<evidence type="ECO:0000259" key="1">
    <source>
        <dbReference type="PROSITE" id="PS51186"/>
    </source>
</evidence>
<feature type="domain" description="N-acetyltransferase" evidence="1">
    <location>
        <begin position="1"/>
        <end position="140"/>
    </location>
</feature>
<organism evidence="2 3">
    <name type="scientific">Campylobacter ureolyticus</name>
    <dbReference type="NCBI Taxonomy" id="827"/>
    <lineage>
        <taxon>Bacteria</taxon>
        <taxon>Pseudomonadati</taxon>
        <taxon>Campylobacterota</taxon>
        <taxon>Epsilonproteobacteria</taxon>
        <taxon>Campylobacterales</taxon>
        <taxon>Campylobacteraceae</taxon>
        <taxon>Campylobacter</taxon>
    </lineage>
</organism>
<dbReference type="InterPro" id="IPR016181">
    <property type="entry name" value="Acyl_CoA_acyltransferase"/>
</dbReference>
<reference evidence="2 3" key="1">
    <citation type="submission" date="2017-12" db="EMBL/GenBank/DDBJ databases">
        <title>Phylogenetic diversity of female urinary microbiome.</title>
        <authorList>
            <person name="Thomas-White K."/>
            <person name="Wolfe A.J."/>
        </authorList>
    </citation>
    <scope>NUCLEOTIDE SEQUENCE [LARGE SCALE GENOMIC DNA]</scope>
    <source>
        <strain evidence="2 3">UMB0112</strain>
    </source>
</reference>
<dbReference type="CDD" id="cd04301">
    <property type="entry name" value="NAT_SF"/>
    <property type="match status" value="1"/>
</dbReference>
<dbReference type="EMBL" id="PKHU01000004">
    <property type="protein sequence ID" value="PKZ29320.1"/>
    <property type="molecule type" value="Genomic_DNA"/>
</dbReference>
<dbReference type="PROSITE" id="PS51186">
    <property type="entry name" value="GNAT"/>
    <property type="match status" value="1"/>
</dbReference>
<dbReference type="InterPro" id="IPR050276">
    <property type="entry name" value="MshD_Acetyltransferase"/>
</dbReference>
<evidence type="ECO:0000313" key="3">
    <source>
        <dbReference type="Proteomes" id="UP000234639"/>
    </source>
</evidence>
<dbReference type="Proteomes" id="UP000234639">
    <property type="component" value="Unassembled WGS sequence"/>
</dbReference>
<dbReference type="GO" id="GO:0016747">
    <property type="term" value="F:acyltransferase activity, transferring groups other than amino-acyl groups"/>
    <property type="evidence" value="ECO:0007669"/>
    <property type="project" value="InterPro"/>
</dbReference>
<dbReference type="AlphaFoldDB" id="A0A2I1NAA9"/>
<name>A0A2I1NAA9_9BACT</name>
<gene>
    <name evidence="2" type="ORF">CYJ41_05635</name>
</gene>
<protein>
    <submittedName>
        <fullName evidence="2">GNAT family N-acetyltransferase</fullName>
    </submittedName>
</protein>
<dbReference type="PANTHER" id="PTHR43617:SF20">
    <property type="entry name" value="N-ALPHA-ACETYLTRANSFERASE RIMI"/>
    <property type="match status" value="1"/>
</dbReference>
<proteinExistence type="predicted"/>
<dbReference type="PANTHER" id="PTHR43617">
    <property type="entry name" value="L-AMINO ACID N-ACETYLTRANSFERASE"/>
    <property type="match status" value="1"/>
</dbReference>
<dbReference type="RefSeq" id="WP_101637326.1">
    <property type="nucleotide sequence ID" value="NZ_PKHU01000004.1"/>
</dbReference>
<dbReference type="Pfam" id="PF13508">
    <property type="entry name" value="Acetyltransf_7"/>
    <property type="match status" value="1"/>
</dbReference>